<name>A0A4Z2JBF1_9TELE</name>
<evidence type="ECO:0000313" key="2">
    <source>
        <dbReference type="EMBL" id="TNN87549.1"/>
    </source>
</evidence>
<organism evidence="2 3">
    <name type="scientific">Liparis tanakae</name>
    <name type="common">Tanaka's snailfish</name>
    <dbReference type="NCBI Taxonomy" id="230148"/>
    <lineage>
        <taxon>Eukaryota</taxon>
        <taxon>Metazoa</taxon>
        <taxon>Chordata</taxon>
        <taxon>Craniata</taxon>
        <taxon>Vertebrata</taxon>
        <taxon>Euteleostomi</taxon>
        <taxon>Actinopterygii</taxon>
        <taxon>Neopterygii</taxon>
        <taxon>Teleostei</taxon>
        <taxon>Neoteleostei</taxon>
        <taxon>Acanthomorphata</taxon>
        <taxon>Eupercaria</taxon>
        <taxon>Perciformes</taxon>
        <taxon>Cottioidei</taxon>
        <taxon>Cottales</taxon>
        <taxon>Liparidae</taxon>
        <taxon>Liparis</taxon>
    </lineage>
</organism>
<gene>
    <name evidence="2" type="ORF">EYF80_002266</name>
</gene>
<feature type="compositionally biased region" description="Low complexity" evidence="1">
    <location>
        <begin position="9"/>
        <end position="21"/>
    </location>
</feature>
<accession>A0A4Z2JBF1</accession>
<sequence>MEKESPPREAQQAAAEVSADADAYRGITKQRPGARLPPAHPVLPTVKGPADEHVYLSVLVGDHHAALLYAFPLKCCSGTNEEHYPDPPGQSSRRTHRSYRTHRNAAAEGQLLCVSSPRHIATCVPHFPVCLMCR</sequence>
<proteinExistence type="predicted"/>
<keyword evidence="3" id="KW-1185">Reference proteome</keyword>
<dbReference type="Proteomes" id="UP000314294">
    <property type="component" value="Unassembled WGS sequence"/>
</dbReference>
<dbReference type="AlphaFoldDB" id="A0A4Z2JBF1"/>
<comment type="caution">
    <text evidence="2">The sequence shown here is derived from an EMBL/GenBank/DDBJ whole genome shotgun (WGS) entry which is preliminary data.</text>
</comment>
<dbReference type="EMBL" id="SRLO01000010">
    <property type="protein sequence ID" value="TNN87549.1"/>
    <property type="molecule type" value="Genomic_DNA"/>
</dbReference>
<evidence type="ECO:0000313" key="3">
    <source>
        <dbReference type="Proteomes" id="UP000314294"/>
    </source>
</evidence>
<reference evidence="2 3" key="1">
    <citation type="submission" date="2019-03" db="EMBL/GenBank/DDBJ databases">
        <title>First draft genome of Liparis tanakae, snailfish: a comprehensive survey of snailfish specific genes.</title>
        <authorList>
            <person name="Kim W."/>
            <person name="Song I."/>
            <person name="Jeong J.-H."/>
            <person name="Kim D."/>
            <person name="Kim S."/>
            <person name="Ryu S."/>
            <person name="Song J.Y."/>
            <person name="Lee S.K."/>
        </authorList>
    </citation>
    <scope>NUCLEOTIDE SEQUENCE [LARGE SCALE GENOMIC DNA]</scope>
    <source>
        <tissue evidence="2">Muscle</tissue>
    </source>
</reference>
<evidence type="ECO:0000256" key="1">
    <source>
        <dbReference type="SAM" id="MobiDB-lite"/>
    </source>
</evidence>
<protein>
    <submittedName>
        <fullName evidence="2">Uncharacterized protein</fullName>
    </submittedName>
</protein>
<feature type="region of interest" description="Disordered" evidence="1">
    <location>
        <begin position="1"/>
        <end position="40"/>
    </location>
</feature>